<organism evidence="1 2">
    <name type="scientific">Polyangium jinanense</name>
    <dbReference type="NCBI Taxonomy" id="2829994"/>
    <lineage>
        <taxon>Bacteria</taxon>
        <taxon>Pseudomonadati</taxon>
        <taxon>Myxococcota</taxon>
        <taxon>Polyangia</taxon>
        <taxon>Polyangiales</taxon>
        <taxon>Polyangiaceae</taxon>
        <taxon>Polyangium</taxon>
    </lineage>
</organism>
<proteinExistence type="predicted"/>
<dbReference type="AlphaFoldDB" id="A0A9X4B098"/>
<name>A0A9X4B098_9BACT</name>
<keyword evidence="2" id="KW-1185">Reference proteome</keyword>
<evidence type="ECO:0000313" key="2">
    <source>
        <dbReference type="Proteomes" id="UP001151081"/>
    </source>
</evidence>
<reference evidence="1 2" key="1">
    <citation type="submission" date="2021-04" db="EMBL/GenBank/DDBJ databases">
        <title>Genome analysis of Polyangium sp.</title>
        <authorList>
            <person name="Li Y."/>
            <person name="Wang J."/>
        </authorList>
    </citation>
    <scope>NUCLEOTIDE SEQUENCE [LARGE SCALE GENOMIC DNA]</scope>
    <source>
        <strain evidence="1 2">SDU14</strain>
    </source>
</reference>
<evidence type="ECO:0000313" key="1">
    <source>
        <dbReference type="EMBL" id="MDC3989255.1"/>
    </source>
</evidence>
<dbReference type="RefSeq" id="WP_272429028.1">
    <property type="nucleotide sequence ID" value="NZ_JAGTJJ010000102.1"/>
</dbReference>
<comment type="caution">
    <text evidence="1">The sequence shown here is derived from an EMBL/GenBank/DDBJ whole genome shotgun (WGS) entry which is preliminary data.</text>
</comment>
<dbReference type="EMBL" id="JAGTJJ010000102">
    <property type="protein sequence ID" value="MDC3989255.1"/>
    <property type="molecule type" value="Genomic_DNA"/>
</dbReference>
<accession>A0A9X4B098</accession>
<dbReference type="Proteomes" id="UP001151081">
    <property type="component" value="Unassembled WGS sequence"/>
</dbReference>
<protein>
    <submittedName>
        <fullName evidence="1">Uncharacterized protein</fullName>
    </submittedName>
</protein>
<gene>
    <name evidence="1" type="ORF">KEG57_52815</name>
</gene>
<sequence>MKEIMSKGRQTPEAVDFTVEHNGAEYRATYTIEGGVMTVRYRGHRNDGAPSGIPKHEFAQRLLLEIIRDLT</sequence>